<dbReference type="Ensembl" id="ENSSHAT00000022172.2">
    <property type="protein sequence ID" value="ENSSHAP00000021996.2"/>
    <property type="gene ID" value="ENSSHAG00000018617.2"/>
</dbReference>
<dbReference type="InParanoid" id="G3X2U1"/>
<dbReference type="InterPro" id="IPR039497">
    <property type="entry name" value="CC144C-like_CC_dom"/>
</dbReference>
<organism evidence="6 7">
    <name type="scientific">Sarcophilus harrisii</name>
    <name type="common">Tasmanian devil</name>
    <name type="synonym">Sarcophilus laniarius</name>
    <dbReference type="NCBI Taxonomy" id="9305"/>
    <lineage>
        <taxon>Eukaryota</taxon>
        <taxon>Metazoa</taxon>
        <taxon>Chordata</taxon>
        <taxon>Craniata</taxon>
        <taxon>Vertebrata</taxon>
        <taxon>Euteleostomi</taxon>
        <taxon>Mammalia</taxon>
        <taxon>Metatheria</taxon>
        <taxon>Dasyuromorphia</taxon>
        <taxon>Dasyuridae</taxon>
        <taxon>Sarcophilus</taxon>
    </lineage>
</organism>
<feature type="domain" description="CCDC144C-like coiled-coil" evidence="5">
    <location>
        <begin position="608"/>
        <end position="1076"/>
    </location>
</feature>
<keyword evidence="7" id="KW-1185">Reference proteome</keyword>
<dbReference type="Proteomes" id="UP000007648">
    <property type="component" value="Unassembled WGS sequence"/>
</dbReference>
<evidence type="ECO:0000259" key="4">
    <source>
        <dbReference type="Pfam" id="PF12001"/>
    </source>
</evidence>
<feature type="region of interest" description="Disordered" evidence="3">
    <location>
        <begin position="1"/>
        <end position="26"/>
    </location>
</feature>
<feature type="domain" description="DUF3496" evidence="4">
    <location>
        <begin position="1330"/>
        <end position="1436"/>
    </location>
</feature>
<dbReference type="Gene3D" id="1.10.287.1490">
    <property type="match status" value="1"/>
</dbReference>
<sequence length="1519" mass="176850">MRKTLSFSGKKGQSPSRSSATPRRDCWFPESDTNAEYLIQDKDFGKLHKAASVGDVAQVQQMLLVGKQDVKDTDEVKHFSDKPGADDSSPIIDEEELDFTEKKPSDLNLTKIINVSQQIKKMDEKNSMVSTEQIPFFGHHQSTVEKKDMTDSPPKPSSQAQCSPHSVHPSSSSFSKPSCMISTLAIDKEESIHSKEEEKEDNVLVDEETRKQTSHKTPNIPKEHSTSAKSGLRKDRMSTSVLEEEEDTESSPWDSESISESLPKEPTMHMLASTNQTIKDSISMGQLEDQSKGNSIWKPIQHTLEIKDSFTNQEIEKEVKEKQKSDSTQELEFKGLSEGGRECFDKSDQKQVKEEMKKHQHNEVETLKEKDGDKFTESRTTGKVNELFSMESNQHGKHEENKIPGEKIPIKSISFSKENSVPVHYFLKGKNVKKPQNDKWIVKDPGMTSSPKNVNSSSGILHHSHDSSLSEADHYELRPEKKTLDKKNKDSVLMCSDYLDDLTQSSDIATEDYDLPPSNYKNITLLIEQLSVDCKDSVHCLKIQDAVLKYERSVELKKARFIELERKVKSLENKITGLLEELSETKKIKSQLEYQKVEWDRELYRLRFALKQEKEKHSSTEMLFEKIGEQLKRKEEEYSKEVDLKHLLEFKLRTLDQELRTVRNNFKQVEEERNNAQRQLSREQSARVLQDGILNNYLLKQKEIEAAASKKIQSSEGQENEKCLLHKNQTLQDEVVKLKLELETLKIKNQEKENRYTEENEVLKKNIDEVQKELTLKEEALQEKIFQYSGQVNVLTTEKAMLKSRMENEKQNREKLEKEIESYRSRLDSAILNHKLSQTSKLDLEHTFQRERDEWLRLKDKLKANNGVLSQELSKAGRKVNSLENELHQVHDSLREKTLVLESTQKQLNETQHRAKELEHTNEMDKEKLNKYIVKQQSIQEKLAKIQGENRLLLQHLEDTQNKDVVIEKVVNDVQVEFRDLFNKLLTDTEEQIHVVEERNKELINECNHLREQMHKYENEKTERESTIRKLQQELADSLKKQSVTEASLEATTGHRNDLEAKKKQLQKEVYHINSKLQESQERHTQSQRSINELEGHIEKFQIENATLEATVKQQLCKIEELQKNILYSTSLGTESEKFKKFIEMKQFLEKRLEQEVKRNYELQKDVNRFKQLLKTTKKKLREYEKGYVVFQEELNQTHSEVDKQINRLKHKNEDLTQQLEATSSKCIQLESMNRSLQENLFSMKSLEKKCDNLDKNKRQLEEEVVNLKHHLEITKIQHSQVLQYKQEIEEQAKQEIAEKLKKVNLLLQKQAIAQDYLEQSRETNNVLIRNQMEHRIRDLEAEFSKMKNSREDCKAELDSYKKLYCEELKLKETLSNKLDGTNERLAEISSRLLNEKQKSPTLISRLTTTTTNPAQESPHVGILDITMVLPRRNAVYSPGNIGSSENDMEAYFAKMREELDKSINKELDEGNAELEPRICLASPMGAIYQSPRMPNLNRDPVSRATHEYLEVLRKNYMF</sequence>
<feature type="region of interest" description="Disordered" evidence="3">
    <location>
        <begin position="122"/>
        <end position="268"/>
    </location>
</feature>
<dbReference type="SUPFAM" id="SSF90257">
    <property type="entry name" value="Myosin rod fragments"/>
    <property type="match status" value="1"/>
</dbReference>
<feature type="compositionally biased region" description="Polar residues" evidence="3">
    <location>
        <begin position="1"/>
        <end position="21"/>
    </location>
</feature>
<evidence type="ECO:0000259" key="5">
    <source>
        <dbReference type="Pfam" id="PF14915"/>
    </source>
</evidence>
<accession>G3X2U1</accession>
<feature type="compositionally biased region" description="Polar residues" evidence="3">
    <location>
        <begin position="447"/>
        <end position="459"/>
    </location>
</feature>
<name>G3X2U1_SARHA</name>
<feature type="region of interest" description="Disordered" evidence="3">
    <location>
        <begin position="442"/>
        <end position="473"/>
    </location>
</feature>
<feature type="compositionally biased region" description="Basic and acidic residues" evidence="3">
    <location>
        <begin position="221"/>
        <end position="237"/>
    </location>
</feature>
<feature type="coiled-coil region" evidence="2">
    <location>
        <begin position="652"/>
        <end position="686"/>
    </location>
</feature>
<reference evidence="6" key="3">
    <citation type="submission" date="2025-09" db="UniProtKB">
        <authorList>
            <consortium name="Ensembl"/>
        </authorList>
    </citation>
    <scope>IDENTIFICATION</scope>
</reference>
<dbReference type="eggNOG" id="ENOG502QR0R">
    <property type="taxonomic scope" value="Eukaryota"/>
</dbReference>
<dbReference type="RefSeq" id="XP_031794748.1">
    <property type="nucleotide sequence ID" value="XM_031938888.1"/>
</dbReference>
<evidence type="ECO:0000313" key="7">
    <source>
        <dbReference type="Proteomes" id="UP000007648"/>
    </source>
</evidence>
<dbReference type="InterPro" id="IPR050657">
    <property type="entry name" value="Ankyrin_repeat_domain"/>
</dbReference>
<dbReference type="Pfam" id="PF14915">
    <property type="entry name" value="CCDC144C"/>
    <property type="match status" value="1"/>
</dbReference>
<feature type="compositionally biased region" description="Basic and acidic residues" evidence="3">
    <location>
        <begin position="186"/>
        <end position="197"/>
    </location>
</feature>
<feature type="compositionally biased region" description="Low complexity" evidence="3">
    <location>
        <begin position="250"/>
        <end position="261"/>
    </location>
</feature>
<reference evidence="6 7" key="1">
    <citation type="journal article" date="2011" name="Proc. Natl. Acad. Sci. U.S.A.">
        <title>Genetic diversity and population structure of the endangered marsupial Sarcophilus harrisii (Tasmanian devil).</title>
        <authorList>
            <person name="Miller W."/>
            <person name="Hayes V.M."/>
            <person name="Ratan A."/>
            <person name="Petersen D.C."/>
            <person name="Wittekindt N.E."/>
            <person name="Miller J."/>
            <person name="Walenz B."/>
            <person name="Knight J."/>
            <person name="Qi J."/>
            <person name="Zhao F."/>
            <person name="Wang Q."/>
            <person name="Bedoya-Reina O.C."/>
            <person name="Katiyar N."/>
            <person name="Tomsho L.P."/>
            <person name="Kasson L.M."/>
            <person name="Hardie R.A."/>
            <person name="Woodbridge P."/>
            <person name="Tindall E.A."/>
            <person name="Bertelsen M.F."/>
            <person name="Dixon D."/>
            <person name="Pyecroft S."/>
            <person name="Helgen K.M."/>
            <person name="Lesk A.M."/>
            <person name="Pringle T.H."/>
            <person name="Patterson N."/>
            <person name="Zhang Y."/>
            <person name="Kreiss A."/>
            <person name="Woods G.M."/>
            <person name="Jones M.E."/>
            <person name="Schuster S.C."/>
        </authorList>
    </citation>
    <scope>NUCLEOTIDE SEQUENCE [LARGE SCALE GENOMIC DNA]</scope>
</reference>
<feature type="compositionally biased region" description="Basic and acidic residues" evidence="3">
    <location>
        <begin position="463"/>
        <end position="473"/>
    </location>
</feature>
<dbReference type="PANTHER" id="PTHR24147:SF53">
    <property type="entry name" value="ANKYRIN REPEAT DOMAIN 26"/>
    <property type="match status" value="1"/>
</dbReference>
<dbReference type="GeneTree" id="ENSGT00940000153661"/>
<feature type="compositionally biased region" description="Low complexity" evidence="3">
    <location>
        <begin position="163"/>
        <end position="178"/>
    </location>
</feature>
<protein>
    <submittedName>
        <fullName evidence="6">Uncharacterized protein</fullName>
    </submittedName>
</protein>
<dbReference type="HOGENOM" id="CLU_001111_0_0_1"/>
<dbReference type="STRING" id="9305.ENSSHAP00000021996"/>
<evidence type="ECO:0000313" key="6">
    <source>
        <dbReference type="Ensembl" id="ENSSHAP00000021996.2"/>
    </source>
</evidence>
<dbReference type="InterPro" id="IPR021885">
    <property type="entry name" value="DUF3496"/>
</dbReference>
<feature type="coiled-coil region" evidence="2">
    <location>
        <begin position="866"/>
        <end position="1392"/>
    </location>
</feature>
<dbReference type="OrthoDB" id="9450071at2759"/>
<reference evidence="6" key="2">
    <citation type="submission" date="2025-08" db="UniProtKB">
        <authorList>
            <consortium name="Ensembl"/>
        </authorList>
    </citation>
    <scope>IDENTIFICATION</scope>
</reference>
<dbReference type="FunCoup" id="G3X2U1">
    <property type="interactions" value="603"/>
</dbReference>
<evidence type="ECO:0000256" key="2">
    <source>
        <dbReference type="SAM" id="Coils"/>
    </source>
</evidence>
<dbReference type="GeneID" id="100920140"/>
<gene>
    <name evidence="6" type="primary">LOC100920140</name>
</gene>
<feature type="coiled-coil region" evidence="2">
    <location>
        <begin position="728"/>
        <end position="833"/>
    </location>
</feature>
<proteinExistence type="predicted"/>
<dbReference type="PANTHER" id="PTHR24147">
    <property type="entry name" value="ANKYRIN REPEAT DOMAIN 36-RELATED"/>
    <property type="match status" value="1"/>
</dbReference>
<evidence type="ECO:0000256" key="3">
    <source>
        <dbReference type="SAM" id="MobiDB-lite"/>
    </source>
</evidence>
<feature type="region of interest" description="Disordered" evidence="3">
    <location>
        <begin position="317"/>
        <end position="377"/>
    </location>
</feature>
<dbReference type="KEGG" id="shr:100920140"/>
<evidence type="ECO:0000256" key="1">
    <source>
        <dbReference type="ARBA" id="ARBA00023054"/>
    </source>
</evidence>
<dbReference type="Pfam" id="PF12001">
    <property type="entry name" value="DUF3496"/>
    <property type="match status" value="1"/>
</dbReference>
<feature type="coiled-coil region" evidence="2">
    <location>
        <begin position="554"/>
        <end position="588"/>
    </location>
</feature>
<keyword evidence="1 2" id="KW-0175">Coiled coil</keyword>